<feature type="transmembrane region" description="Helical" evidence="8">
    <location>
        <begin position="387"/>
        <end position="413"/>
    </location>
</feature>
<dbReference type="KEGG" id="mci:Mesci_1569"/>
<feature type="transmembrane region" description="Helical" evidence="8">
    <location>
        <begin position="257"/>
        <end position="280"/>
    </location>
</feature>
<dbReference type="Pfam" id="PF00528">
    <property type="entry name" value="BPD_transp_1"/>
    <property type="match status" value="2"/>
</dbReference>
<dbReference type="eggNOG" id="COG1178">
    <property type="taxonomic scope" value="Bacteria"/>
</dbReference>
<feature type="transmembrane region" description="Helical" evidence="8">
    <location>
        <begin position="419"/>
        <end position="442"/>
    </location>
</feature>
<dbReference type="CDD" id="cd06261">
    <property type="entry name" value="TM_PBP2"/>
    <property type="match status" value="2"/>
</dbReference>
<dbReference type="OrthoDB" id="9790211at2"/>
<dbReference type="InterPro" id="IPR035906">
    <property type="entry name" value="MetI-like_sf"/>
</dbReference>
<dbReference type="InterPro" id="IPR000515">
    <property type="entry name" value="MetI-like"/>
</dbReference>
<feature type="transmembrane region" description="Helical" evidence="8">
    <location>
        <begin position="310"/>
        <end position="333"/>
    </location>
</feature>
<proteinExistence type="inferred from homology"/>
<dbReference type="PANTHER" id="PTHR43357">
    <property type="entry name" value="INNER MEMBRANE ABC TRANSPORTER PERMEASE PROTEIN YDCV"/>
    <property type="match status" value="1"/>
</dbReference>
<evidence type="ECO:0000256" key="5">
    <source>
        <dbReference type="ARBA" id="ARBA00022692"/>
    </source>
</evidence>
<feature type="transmembrane region" description="Helical" evidence="8">
    <location>
        <begin position="212"/>
        <end position="237"/>
    </location>
</feature>
<evidence type="ECO:0000313" key="11">
    <source>
        <dbReference type="Proteomes" id="UP000007471"/>
    </source>
</evidence>
<feature type="domain" description="ABC transmembrane type-1" evidence="9">
    <location>
        <begin position="94"/>
        <end position="280"/>
    </location>
</feature>
<feature type="transmembrane region" description="Helical" evidence="8">
    <location>
        <begin position="129"/>
        <end position="150"/>
    </location>
</feature>
<gene>
    <name evidence="10" type="ordered locus">Mesci_1569</name>
</gene>
<evidence type="ECO:0000256" key="8">
    <source>
        <dbReference type="RuleBase" id="RU363032"/>
    </source>
</evidence>
<evidence type="ECO:0000256" key="2">
    <source>
        <dbReference type="ARBA" id="ARBA00022448"/>
    </source>
</evidence>
<reference evidence="11" key="1">
    <citation type="submission" date="2011-01" db="EMBL/GenBank/DDBJ databases">
        <title>Complete sequence of chromosome of Mesorhizobium ciceri bv. biserrulae WSM1271.</title>
        <authorList>
            <person name="Lucas S."/>
            <person name="Copeland A."/>
            <person name="Lapidus A."/>
            <person name="Cheng J.-F."/>
            <person name="Goodwin L."/>
            <person name="Pitluck S."/>
            <person name="Teshima H."/>
            <person name="Detter J.C."/>
            <person name="Han C."/>
            <person name="Tapia R."/>
            <person name="Land M."/>
            <person name="Hauser L."/>
            <person name="Kyrpides N."/>
            <person name="Ivanova N."/>
            <person name="Nandasena K."/>
            <person name="Reeve W.G."/>
            <person name="Howieson J.G."/>
            <person name="O'Hara G."/>
            <person name="Tiwari R.P."/>
            <person name="Woyke T."/>
        </authorList>
    </citation>
    <scope>NUCLEOTIDE SEQUENCE [LARGE SCALE GENOMIC DNA]</scope>
    <source>
        <strain evidence="11">HAMBI 2942 / LMG 23838 / WSM1271</strain>
    </source>
</reference>
<dbReference type="Proteomes" id="UP000007471">
    <property type="component" value="Chromosome"/>
</dbReference>
<dbReference type="Gene3D" id="1.10.3720.10">
    <property type="entry name" value="MetI-like"/>
    <property type="match status" value="2"/>
</dbReference>
<feature type="domain" description="ABC transmembrane type-1" evidence="9">
    <location>
        <begin position="349"/>
        <end position="539"/>
    </location>
</feature>
<evidence type="ECO:0000256" key="3">
    <source>
        <dbReference type="ARBA" id="ARBA00022475"/>
    </source>
</evidence>
<dbReference type="PANTHER" id="PTHR43357:SF3">
    <property type="entry name" value="FE(3+)-TRANSPORT SYSTEM PERMEASE PROTEIN FBPB 2"/>
    <property type="match status" value="1"/>
</dbReference>
<feature type="transmembrane region" description="Helical" evidence="8">
    <location>
        <begin position="93"/>
        <end position="117"/>
    </location>
</feature>
<name>E8TAH8_MESCW</name>
<evidence type="ECO:0000256" key="1">
    <source>
        <dbReference type="ARBA" id="ARBA00004429"/>
    </source>
</evidence>
<keyword evidence="6 8" id="KW-1133">Transmembrane helix</keyword>
<protein>
    <submittedName>
        <fullName evidence="10">Binding-protein-dependent transport systems inner membrane component</fullName>
    </submittedName>
</protein>
<dbReference type="SUPFAM" id="SSF161098">
    <property type="entry name" value="MetI-like"/>
    <property type="match status" value="2"/>
</dbReference>
<accession>E8TAH8</accession>
<dbReference type="PATRIC" id="fig|765698.3.peg.2016"/>
<keyword evidence="2 8" id="KW-0813">Transport</keyword>
<evidence type="ECO:0000256" key="7">
    <source>
        <dbReference type="ARBA" id="ARBA00023136"/>
    </source>
</evidence>
<feature type="transmembrane region" description="Helical" evidence="8">
    <location>
        <begin position="156"/>
        <end position="176"/>
    </location>
</feature>
<evidence type="ECO:0000256" key="4">
    <source>
        <dbReference type="ARBA" id="ARBA00022519"/>
    </source>
</evidence>
<dbReference type="STRING" id="765698.Mesci_1569"/>
<dbReference type="HOGENOM" id="CLU_021838_0_0_5"/>
<comment type="subcellular location">
    <subcellularLocation>
        <location evidence="1">Cell inner membrane</location>
        <topology evidence="1">Multi-pass membrane protein</topology>
    </subcellularLocation>
    <subcellularLocation>
        <location evidence="8">Cell membrane</location>
        <topology evidence="8">Multi-pass membrane protein</topology>
    </subcellularLocation>
</comment>
<dbReference type="AlphaFoldDB" id="E8TAH8"/>
<dbReference type="PROSITE" id="PS50928">
    <property type="entry name" value="ABC_TM1"/>
    <property type="match status" value="2"/>
</dbReference>
<feature type="transmembrane region" description="Helical" evidence="8">
    <location>
        <begin position="49"/>
        <end position="73"/>
    </location>
</feature>
<dbReference type="EMBL" id="CP002447">
    <property type="protein sequence ID" value="ADV10727.1"/>
    <property type="molecule type" value="Genomic_DNA"/>
</dbReference>
<feature type="transmembrane region" description="Helical" evidence="8">
    <location>
        <begin position="521"/>
        <end position="541"/>
    </location>
</feature>
<evidence type="ECO:0000256" key="6">
    <source>
        <dbReference type="ARBA" id="ARBA00022989"/>
    </source>
</evidence>
<dbReference type="GO" id="GO:0005886">
    <property type="term" value="C:plasma membrane"/>
    <property type="evidence" value="ECO:0007669"/>
    <property type="project" value="UniProtKB-SubCell"/>
</dbReference>
<keyword evidence="3" id="KW-1003">Cell membrane</keyword>
<comment type="similarity">
    <text evidence="8">Belongs to the binding-protein-dependent transport system permease family.</text>
</comment>
<organism evidence="10 11">
    <name type="scientific">Mesorhizobium ciceri biovar biserrulae (strain HAMBI 2942 / LMG 23838 / WSM1271)</name>
    <dbReference type="NCBI Taxonomy" id="765698"/>
    <lineage>
        <taxon>Bacteria</taxon>
        <taxon>Pseudomonadati</taxon>
        <taxon>Pseudomonadota</taxon>
        <taxon>Alphaproteobacteria</taxon>
        <taxon>Hyphomicrobiales</taxon>
        <taxon>Phyllobacteriaceae</taxon>
        <taxon>Mesorhizobium</taxon>
    </lineage>
</organism>
<keyword evidence="7 8" id="KW-0472">Membrane</keyword>
<sequence length="549" mass="58442">MFPTAIAVLQLLPLDGNGTASDLMQSAVDLAHSGLPSGTGRRARRRAPLWLVLAAIFVALLALVPLAFIIWIAVQTGWETVSALVFRPRVGELLVNTVLLVALSVPITIVLSVSLAWLTERSDLPGARLWAWLCVAPLAIPAFVHSYAWVTMVPGLHGLWAGVLVSVIAYFPFLYLPVSAALRRLDPALEDAAAALGLGPRRVFCRVVLPQLRLAICGGSLLVGLHLLAEYGLYVFIRFDTFTTAIVDQFQSTFNGPAANMLAGVLVSCCFVLLGLEVLVRGEERYARVGSGAARHQQRTSLGRATLPSLLLLVVITLLALGVPFVTIGGWLAAGGAAVWRLDEIGLALGQTLFLALAGALLATVAAMPMAWISIRAPGPLQRLLEGCNYIVGSLPGVVIALALVTITVRIALPLYQTLFTILVAYALMFLPRALVSLRASIAQAPVELERAASSLGRPPLQALWSTTIRLSAPGAAAGMALVALGIMNELTATQMLAPNGTRTLAMAFWSYSGEIDYASAAPYAFIMVAMSLPLTWLLYVQSKRMAGR</sequence>
<evidence type="ECO:0000259" key="9">
    <source>
        <dbReference type="PROSITE" id="PS50928"/>
    </source>
</evidence>
<dbReference type="GO" id="GO:0055085">
    <property type="term" value="P:transmembrane transport"/>
    <property type="evidence" value="ECO:0007669"/>
    <property type="project" value="InterPro"/>
</dbReference>
<keyword evidence="4" id="KW-0997">Cell inner membrane</keyword>
<evidence type="ECO:0000313" key="10">
    <source>
        <dbReference type="EMBL" id="ADV10727.1"/>
    </source>
</evidence>
<feature type="transmembrane region" description="Helical" evidence="8">
    <location>
        <begin position="353"/>
        <end position="375"/>
    </location>
</feature>
<keyword evidence="5 8" id="KW-0812">Transmembrane</keyword>